<name>G8QSB8_SPHPG</name>
<dbReference type="STRING" id="158190.SpiGrapes_2272"/>
<protein>
    <submittedName>
        <fullName evidence="1">Uncharacterized protein</fullName>
    </submittedName>
</protein>
<keyword evidence="2" id="KW-1185">Reference proteome</keyword>
<dbReference type="EMBL" id="CP003155">
    <property type="protein sequence ID" value="AEV30048.1"/>
    <property type="molecule type" value="Genomic_DNA"/>
</dbReference>
<dbReference type="Proteomes" id="UP000005632">
    <property type="component" value="Chromosome"/>
</dbReference>
<dbReference type="HOGENOM" id="CLU_2540851_0_0_12"/>
<dbReference type="AlphaFoldDB" id="G8QSB8"/>
<accession>G8QSB8</accession>
<proteinExistence type="predicted"/>
<reference evidence="1 2" key="1">
    <citation type="submission" date="2011-11" db="EMBL/GenBank/DDBJ databases">
        <title>Complete sequence of Spirochaeta sp. grapes.</title>
        <authorList>
            <consortium name="US DOE Joint Genome Institute"/>
            <person name="Lucas S."/>
            <person name="Han J."/>
            <person name="Lapidus A."/>
            <person name="Cheng J.-F."/>
            <person name="Goodwin L."/>
            <person name="Pitluck S."/>
            <person name="Peters L."/>
            <person name="Ovchinnikova G."/>
            <person name="Munk A.C."/>
            <person name="Detter J.C."/>
            <person name="Han C."/>
            <person name="Tapia R."/>
            <person name="Land M."/>
            <person name="Hauser L."/>
            <person name="Kyrpides N."/>
            <person name="Ivanova N."/>
            <person name="Pagani I."/>
            <person name="Ritalahtilisa K."/>
            <person name="Loeffler F."/>
            <person name="Woyke T."/>
        </authorList>
    </citation>
    <scope>NUCLEOTIDE SEQUENCE [LARGE SCALE GENOMIC DNA]</scope>
    <source>
        <strain evidence="2">ATCC BAA-1885 / DSM 22778 / Grapes</strain>
    </source>
</reference>
<organism evidence="1 2">
    <name type="scientific">Sphaerochaeta pleomorpha (strain ATCC BAA-1885 / DSM 22778 / Grapes)</name>
    <dbReference type="NCBI Taxonomy" id="158190"/>
    <lineage>
        <taxon>Bacteria</taxon>
        <taxon>Pseudomonadati</taxon>
        <taxon>Spirochaetota</taxon>
        <taxon>Spirochaetia</taxon>
        <taxon>Spirochaetales</taxon>
        <taxon>Sphaerochaetaceae</taxon>
        <taxon>Sphaerochaeta</taxon>
    </lineage>
</organism>
<evidence type="ECO:0000313" key="2">
    <source>
        <dbReference type="Proteomes" id="UP000005632"/>
    </source>
</evidence>
<sequence length="83" mass="9390">MTSISTKGLKVLGEFRLRYSEHLIAQATSYFSNDVAYLWVFPESGSCTNRIRAELGLERFSICLVSYFFLRIGQISTIGAPFN</sequence>
<dbReference type="KEGG" id="sgp:SpiGrapes_2272"/>
<evidence type="ECO:0000313" key="1">
    <source>
        <dbReference type="EMBL" id="AEV30048.1"/>
    </source>
</evidence>
<gene>
    <name evidence="1" type="ordered locus">SpiGrapes_2272</name>
</gene>